<protein>
    <submittedName>
        <fullName evidence="1">Unnamed protein product</fullName>
    </submittedName>
</protein>
<evidence type="ECO:0000313" key="2">
    <source>
        <dbReference type="Proteomes" id="UP001165064"/>
    </source>
</evidence>
<name>A0ACB5T0E7_AMBMO</name>
<reference evidence="1" key="1">
    <citation type="submission" date="2023-04" db="EMBL/GenBank/DDBJ databases">
        <title>Ambrosiozyma monospora NBRC 10751.</title>
        <authorList>
            <person name="Ichikawa N."/>
            <person name="Sato H."/>
            <person name="Tonouchi N."/>
        </authorList>
    </citation>
    <scope>NUCLEOTIDE SEQUENCE</scope>
    <source>
        <strain evidence="1">NBRC 10751</strain>
    </source>
</reference>
<proteinExistence type="predicted"/>
<accession>A0ACB5T0E7</accession>
<sequence length="681" mass="74729">MDHKILVWSPLTTPLPPPTQLPLSGRYLPVTDVVMSNSGSLIVVFSKTGVVKCWSRLSMSWAWTIQIEDLASDTHLEAFFRKRTSVSVGSRRRAGPRMTTRKSRAAKGKISEGSGSESANNGEPTGPAGATAAPPHKRKLKPRGRAAVLAQNSHVVTPGGTISPAPSILQRQRSMSIDSTFNRSTNLKQLSADTIKEFVIILKNGSMVTVNCTDGTFETTELTKTPIVACKKLISPRVNDRIVSVARDGSLVVSTVINNKWKSRKITVQSGNYNSGKSLITPAAISRAGSMGASSLDALNKLRGKMAKADSQSTLNAGSHPMSPMGSLQQQPQQTPQSIFQDDFSDVVLETVSFVGMIVRAFNSKAQLIDAQTGTLIKEFPIGQFKKSTFQVFHPEPSHCRFCGCASVASFSIAYTEIETNTLIMHTFSIDNRAKNNICLRVERDARETRCLGFASVTEHQHWLGNVEGWCASDLNMLMGVRRKEKEDISNFSDLPSQSSSFKLLEQLSGNEKPYLRNRHRHLINDKPMKHPKLSDIWEGWTMSSNGQVRYYEIPNGTDSGLLIKRLGPVRKFGHKSIVVSFGNIMKILYLGNDNLIEEGDTDGESLSPLSQTSSSLSFINRRRKMTLKKYELTHSTNFNDSPGASVAEDEADDENENGSGKKSGGSENTKSVVVQDVNEE</sequence>
<evidence type="ECO:0000313" key="1">
    <source>
        <dbReference type="EMBL" id="GME78042.1"/>
    </source>
</evidence>
<organism evidence="1 2">
    <name type="scientific">Ambrosiozyma monospora</name>
    <name type="common">Yeast</name>
    <name type="synonym">Endomycopsis monosporus</name>
    <dbReference type="NCBI Taxonomy" id="43982"/>
    <lineage>
        <taxon>Eukaryota</taxon>
        <taxon>Fungi</taxon>
        <taxon>Dikarya</taxon>
        <taxon>Ascomycota</taxon>
        <taxon>Saccharomycotina</taxon>
        <taxon>Pichiomycetes</taxon>
        <taxon>Pichiales</taxon>
        <taxon>Pichiaceae</taxon>
        <taxon>Ambrosiozyma</taxon>
    </lineage>
</organism>
<comment type="caution">
    <text evidence="1">The sequence shown here is derived from an EMBL/GenBank/DDBJ whole genome shotgun (WGS) entry which is preliminary data.</text>
</comment>
<dbReference type="Proteomes" id="UP001165064">
    <property type="component" value="Unassembled WGS sequence"/>
</dbReference>
<dbReference type="EMBL" id="BSXS01002041">
    <property type="protein sequence ID" value="GME78042.1"/>
    <property type="molecule type" value="Genomic_DNA"/>
</dbReference>
<keyword evidence="2" id="KW-1185">Reference proteome</keyword>
<gene>
    <name evidence="1" type="ORF">Amon02_000327700</name>
</gene>